<dbReference type="AlphaFoldDB" id="D3BFJ9"/>
<dbReference type="EMBL" id="ADBJ01000031">
    <property type="protein sequence ID" value="EFA79913.1"/>
    <property type="molecule type" value="Genomic_DNA"/>
</dbReference>
<dbReference type="Proteomes" id="UP000001396">
    <property type="component" value="Unassembled WGS sequence"/>
</dbReference>
<dbReference type="RefSeq" id="XP_020432034.1">
    <property type="nucleotide sequence ID" value="XM_020577586.1"/>
</dbReference>
<name>D3BFJ9_HETP5</name>
<sequence length="30" mass="3561">MSVLSFSNRVEKYSIEKLCVDEDDIQERIN</sequence>
<reference evidence="1 2" key="1">
    <citation type="journal article" date="2011" name="Genome Res.">
        <title>Phylogeny-wide analysis of social amoeba genomes highlights ancient origins for complex intercellular communication.</title>
        <authorList>
            <person name="Heidel A.J."/>
            <person name="Lawal H.M."/>
            <person name="Felder M."/>
            <person name="Schilde C."/>
            <person name="Helps N.R."/>
            <person name="Tunggal B."/>
            <person name="Rivero F."/>
            <person name="John U."/>
            <person name="Schleicher M."/>
            <person name="Eichinger L."/>
            <person name="Platzer M."/>
            <person name="Noegel A.A."/>
            <person name="Schaap P."/>
            <person name="Gloeckner G."/>
        </authorList>
    </citation>
    <scope>NUCLEOTIDE SEQUENCE [LARGE SCALE GENOMIC DNA]</scope>
    <source>
        <strain evidence="2">ATCC 26659 / Pp 5 / PN500</strain>
    </source>
</reference>
<accession>D3BFJ9</accession>
<gene>
    <name evidence="1" type="ORF">PPL_06733</name>
</gene>
<dbReference type="InParanoid" id="D3BFJ9"/>
<organism evidence="1 2">
    <name type="scientific">Heterostelium pallidum (strain ATCC 26659 / Pp 5 / PN500)</name>
    <name type="common">Cellular slime mold</name>
    <name type="synonym">Polysphondylium pallidum</name>
    <dbReference type="NCBI Taxonomy" id="670386"/>
    <lineage>
        <taxon>Eukaryota</taxon>
        <taxon>Amoebozoa</taxon>
        <taxon>Evosea</taxon>
        <taxon>Eumycetozoa</taxon>
        <taxon>Dictyostelia</taxon>
        <taxon>Acytosteliales</taxon>
        <taxon>Acytosteliaceae</taxon>
        <taxon>Heterostelium</taxon>
    </lineage>
</organism>
<evidence type="ECO:0000313" key="1">
    <source>
        <dbReference type="EMBL" id="EFA79913.1"/>
    </source>
</evidence>
<comment type="caution">
    <text evidence="1">The sequence shown here is derived from an EMBL/GenBank/DDBJ whole genome shotgun (WGS) entry which is preliminary data.</text>
</comment>
<keyword evidence="2" id="KW-1185">Reference proteome</keyword>
<protein>
    <submittedName>
        <fullName evidence="1">Uncharacterized protein</fullName>
    </submittedName>
</protein>
<evidence type="ECO:0000313" key="2">
    <source>
        <dbReference type="Proteomes" id="UP000001396"/>
    </source>
</evidence>
<dbReference type="GeneID" id="31362215"/>
<proteinExistence type="predicted"/>